<sequence>MKNLFFVCLLSFLLLFDCQAKQANTLRFTAEDLYPLHFINKQGQADGFLVDIVNAIINECNCDGTIEIMPQARAFRELQNDANTLMMSLLKTPSRAENYDFLGEVYTAHAYLVGKKEKKFLLTNLQSARGLRVSTVRGYFSQGYLEKAGFTLEKDLVLAPEPASLMKMLYKDRTDLVLTNTLHLEDELTSIGLDPTRIEKKLRLNDFPSELHITANKQLSNESKQAIRSAIDTIKQSGHYRILLAKWHLTDS</sequence>
<dbReference type="PANTHER" id="PTHR38834:SF3">
    <property type="entry name" value="SOLUTE-BINDING PROTEIN FAMILY 3_N-TERMINAL DOMAIN-CONTAINING PROTEIN"/>
    <property type="match status" value="1"/>
</dbReference>
<protein>
    <recommendedName>
        <fullName evidence="2">Solute-binding protein family 3/N-terminal domain-containing protein</fullName>
    </recommendedName>
</protein>
<evidence type="ECO:0000256" key="1">
    <source>
        <dbReference type="SAM" id="SignalP"/>
    </source>
</evidence>
<dbReference type="InterPro" id="IPR001638">
    <property type="entry name" value="Solute-binding_3/MltF_N"/>
</dbReference>
<gene>
    <name evidence="3" type="ORF">OM33_16540</name>
</gene>
<dbReference type="PANTHER" id="PTHR38834">
    <property type="entry name" value="PERIPLASMIC SUBSTRATE BINDING PROTEIN FAMILY 3"/>
    <property type="match status" value="1"/>
</dbReference>
<dbReference type="OrthoDB" id="8587856at2"/>
<dbReference type="EMBL" id="CP009889">
    <property type="protein sequence ID" value="AIY66733.1"/>
    <property type="molecule type" value="Genomic_DNA"/>
</dbReference>
<keyword evidence="4" id="KW-1185">Reference proteome</keyword>
<proteinExistence type="predicted"/>
<dbReference type="Pfam" id="PF00497">
    <property type="entry name" value="SBP_bac_3"/>
    <property type="match status" value="1"/>
</dbReference>
<keyword evidence="1" id="KW-0732">Signal</keyword>
<dbReference type="KEGG" id="pseo:OM33_16540"/>
<dbReference type="SUPFAM" id="SSF53850">
    <property type="entry name" value="Periplasmic binding protein-like II"/>
    <property type="match status" value="1"/>
</dbReference>
<evidence type="ECO:0000313" key="3">
    <source>
        <dbReference type="EMBL" id="AIY66733.1"/>
    </source>
</evidence>
<name>A0A0A7EJL4_9GAMM</name>
<dbReference type="RefSeq" id="WP_040135202.1">
    <property type="nucleotide sequence ID" value="NZ_CP009889.1"/>
</dbReference>
<reference evidence="3 4" key="1">
    <citation type="submission" date="2014-11" db="EMBL/GenBank/DDBJ databases">
        <title>Complete Genome Sequence of Pseudoalteromonas sp. Strain OCN003 Isolated from Kaneohe Bay, Oahu, Hawaii.</title>
        <authorList>
            <person name="Beurmann S."/>
            <person name="Videau P."/>
            <person name="Ushijima B."/>
            <person name="Smith A.M."/>
            <person name="Aeby G.S."/>
            <person name="Callahan S.M."/>
            <person name="Belcaid M."/>
        </authorList>
    </citation>
    <scope>NUCLEOTIDE SEQUENCE [LARGE SCALE GENOMIC DNA]</scope>
    <source>
        <strain evidence="3 4">OCN003</strain>
    </source>
</reference>
<dbReference type="HOGENOM" id="CLU_064076_1_1_6"/>
<dbReference type="Proteomes" id="UP000030341">
    <property type="component" value="Chromosome 2"/>
</dbReference>
<dbReference type="AlphaFoldDB" id="A0A0A7EJL4"/>
<dbReference type="Gene3D" id="3.40.190.10">
    <property type="entry name" value="Periplasmic binding protein-like II"/>
    <property type="match status" value="2"/>
</dbReference>
<dbReference type="eggNOG" id="COG0834">
    <property type="taxonomic scope" value="Bacteria"/>
</dbReference>
<evidence type="ECO:0000313" key="4">
    <source>
        <dbReference type="Proteomes" id="UP000030341"/>
    </source>
</evidence>
<organism evidence="3 4">
    <name type="scientific">Pseudoalteromonas piratica</name>
    <dbReference type="NCBI Taxonomy" id="1348114"/>
    <lineage>
        <taxon>Bacteria</taxon>
        <taxon>Pseudomonadati</taxon>
        <taxon>Pseudomonadota</taxon>
        <taxon>Gammaproteobacteria</taxon>
        <taxon>Alteromonadales</taxon>
        <taxon>Pseudoalteromonadaceae</taxon>
        <taxon>Pseudoalteromonas</taxon>
    </lineage>
</organism>
<accession>A0A0A7EJL4</accession>
<feature type="domain" description="Solute-binding protein family 3/N-terminal" evidence="2">
    <location>
        <begin position="29"/>
        <end position="248"/>
    </location>
</feature>
<dbReference type="STRING" id="1348114.OM33_16540"/>
<feature type="signal peptide" evidence="1">
    <location>
        <begin position="1"/>
        <end position="23"/>
    </location>
</feature>
<evidence type="ECO:0000259" key="2">
    <source>
        <dbReference type="Pfam" id="PF00497"/>
    </source>
</evidence>
<feature type="chain" id="PRO_5002028029" description="Solute-binding protein family 3/N-terminal domain-containing protein" evidence="1">
    <location>
        <begin position="24"/>
        <end position="252"/>
    </location>
</feature>